<dbReference type="Proteomes" id="UP000284495">
    <property type="component" value="Unassembled WGS sequence"/>
</dbReference>
<organism evidence="1 2">
    <name type="scientific">Bacteroides xylanisolvens</name>
    <dbReference type="NCBI Taxonomy" id="371601"/>
    <lineage>
        <taxon>Bacteria</taxon>
        <taxon>Pseudomonadati</taxon>
        <taxon>Bacteroidota</taxon>
        <taxon>Bacteroidia</taxon>
        <taxon>Bacteroidales</taxon>
        <taxon>Bacteroidaceae</taxon>
        <taxon>Bacteroides</taxon>
    </lineage>
</organism>
<reference evidence="1 2" key="1">
    <citation type="submission" date="2018-08" db="EMBL/GenBank/DDBJ databases">
        <title>A genome reference for cultivated species of the human gut microbiota.</title>
        <authorList>
            <person name="Zou Y."/>
            <person name="Xue W."/>
            <person name="Luo G."/>
        </authorList>
    </citation>
    <scope>NUCLEOTIDE SEQUENCE [LARGE SCALE GENOMIC DNA]</scope>
    <source>
        <strain evidence="1 2">AF38-2</strain>
    </source>
</reference>
<evidence type="ECO:0000313" key="1">
    <source>
        <dbReference type="EMBL" id="RHL39625.1"/>
    </source>
</evidence>
<accession>A0A415KTH2</accession>
<gene>
    <name evidence="1" type="ORF">DW027_07255</name>
</gene>
<evidence type="ECO:0000313" key="2">
    <source>
        <dbReference type="Proteomes" id="UP000284495"/>
    </source>
</evidence>
<dbReference type="EMBL" id="QROO01000007">
    <property type="protein sequence ID" value="RHL39625.1"/>
    <property type="molecule type" value="Genomic_DNA"/>
</dbReference>
<comment type="caution">
    <text evidence="1">The sequence shown here is derived from an EMBL/GenBank/DDBJ whole genome shotgun (WGS) entry which is preliminary data.</text>
</comment>
<proteinExistence type="predicted"/>
<sequence>MRTDIYVNTITGDIVLKNQNSLEEYLFEWIEETDLQLTAQIILPSNFDIKQLYTIGVQIKIPYTPIYKPIKIRFGRDFGGGNIRIVINPTDNSEWFEVHTRLFGLQDKILYASQLIMVSQDYYLIQINKGVAYLWSNAISDMVNINANIQNRNLLLQCVPSNNYRYPTSGVGLIKYLHANLSHSGLAEKLQTEFKDDKVEIINAAFNSYSGDLELDLDFSEADAGV</sequence>
<name>A0A415KTH2_9BACE</name>
<protein>
    <submittedName>
        <fullName evidence="1">Uncharacterized protein</fullName>
    </submittedName>
</protein>
<dbReference type="AlphaFoldDB" id="A0A415KTH2"/>
<dbReference type="RefSeq" id="WP_032854717.1">
    <property type="nucleotide sequence ID" value="NZ_QROO01000007.1"/>
</dbReference>